<organism evidence="5 6">
    <name type="scientific">Acaulospora morrowiae</name>
    <dbReference type="NCBI Taxonomy" id="94023"/>
    <lineage>
        <taxon>Eukaryota</taxon>
        <taxon>Fungi</taxon>
        <taxon>Fungi incertae sedis</taxon>
        <taxon>Mucoromycota</taxon>
        <taxon>Glomeromycotina</taxon>
        <taxon>Glomeromycetes</taxon>
        <taxon>Diversisporales</taxon>
        <taxon>Acaulosporaceae</taxon>
        <taxon>Acaulospora</taxon>
    </lineage>
</organism>
<evidence type="ECO:0000313" key="6">
    <source>
        <dbReference type="Proteomes" id="UP000789342"/>
    </source>
</evidence>
<comment type="caution">
    <text evidence="5">The sequence shown here is derived from an EMBL/GenBank/DDBJ whole genome shotgun (WGS) entry which is preliminary data.</text>
</comment>
<evidence type="ECO:0000256" key="1">
    <source>
        <dbReference type="ARBA" id="ARBA00022603"/>
    </source>
</evidence>
<keyword evidence="3 4" id="KW-0949">S-adenosyl-L-methionine</keyword>
<reference evidence="5" key="1">
    <citation type="submission" date="2021-06" db="EMBL/GenBank/DDBJ databases">
        <authorList>
            <person name="Kallberg Y."/>
            <person name="Tangrot J."/>
            <person name="Rosling A."/>
        </authorList>
    </citation>
    <scope>NUCLEOTIDE SEQUENCE</scope>
    <source>
        <strain evidence="5">CL551</strain>
    </source>
</reference>
<dbReference type="InterPro" id="IPR045850">
    <property type="entry name" value="TRM2_met"/>
</dbReference>
<dbReference type="InterPro" id="IPR035979">
    <property type="entry name" value="RBD_domain_sf"/>
</dbReference>
<evidence type="ECO:0000256" key="3">
    <source>
        <dbReference type="ARBA" id="ARBA00022691"/>
    </source>
</evidence>
<accession>A0A9N9A8C5</accession>
<protein>
    <submittedName>
        <fullName evidence="5">4890_t:CDS:1</fullName>
    </submittedName>
</protein>
<dbReference type="InterPro" id="IPR010280">
    <property type="entry name" value="U5_MeTrfase_fam"/>
</dbReference>
<dbReference type="PANTHER" id="PTHR45904:SF2">
    <property type="entry name" value="TRNA (URACIL-5-)-METHYLTRANSFERASE HOMOLOG A"/>
    <property type="match status" value="1"/>
</dbReference>
<dbReference type="GO" id="GO:0032259">
    <property type="term" value="P:methylation"/>
    <property type="evidence" value="ECO:0007669"/>
    <property type="project" value="UniProtKB-KW"/>
</dbReference>
<dbReference type="OrthoDB" id="10250660at2759"/>
<keyword evidence="1 4" id="KW-0489">Methyltransferase</keyword>
<feature type="binding site" evidence="4">
    <location>
        <position position="436"/>
    </location>
    <ligand>
        <name>S-adenosyl-L-methionine</name>
        <dbReference type="ChEBI" id="CHEBI:59789"/>
    </ligand>
</feature>
<feature type="binding site" evidence="4">
    <location>
        <position position="495"/>
    </location>
    <ligand>
        <name>S-adenosyl-L-methionine</name>
        <dbReference type="ChEBI" id="CHEBI:59789"/>
    </ligand>
</feature>
<dbReference type="EMBL" id="CAJVPV010002311">
    <property type="protein sequence ID" value="CAG8523359.1"/>
    <property type="molecule type" value="Genomic_DNA"/>
</dbReference>
<dbReference type="InterPro" id="IPR029063">
    <property type="entry name" value="SAM-dependent_MTases_sf"/>
</dbReference>
<dbReference type="Gene3D" id="2.40.50.1070">
    <property type="match status" value="1"/>
</dbReference>
<dbReference type="Gene3D" id="3.40.50.150">
    <property type="entry name" value="Vaccinia Virus protein VP39"/>
    <property type="match status" value="1"/>
</dbReference>
<sequence length="629" mass="70988">MSLNVKEETDIDREISTIAKTKVSNESEIDPVVLPTAKRLKISPEISEATEVNLSEISSTASNSLAPSGGSDVTSTINDLDCEERGIRYRLRIENISKYVNAKTIKKFLAKNDCGKLQVKKSSNWDYCYVHLNSREQQLDVIGKLKDAKLKNKLIIVKADNTTEQERQDLVDARRKKLFPDPKEDQRSPEEMLADQITPLYRLTYSEQLKAKGDGIINALSRFLVKTKELYTDRSQPKRVTEELESNLPFEVHTIISSPILEGYRNKCEFTIGKNHEGEKTVGYLLGAFKNGFNVVMGPEKSLNTGEVSKKIAVAMQEYVRGSDLDVYDRATKQGNWRLVCVRSQTCGDVMVIVQFHPQGLTEERIKQEKVSLTEYFVNYTREAQIDLKSLLVQSYDGVSNGLFDKHPLECIFGVPYIHEEMMGCRFRISPHAFFQTNTLAAQVLYEKCGEYIKDLCHHDKPPPILIDMCCGTGTIGIALSKVLGNKIKEIIGIEICEEAVEDAKYNATLNEISNTQYILGPVEKNLYFLSNYNNREAGTVIAILDPPRAGVHKNVIKALRQCQAIDYLLYVSCDCNLATQNFIDLCKPLSRSHPGTPFKPVRAVGIDLFPHAKQVELLIEFHRDTDQN</sequence>
<dbReference type="GO" id="GO:0006396">
    <property type="term" value="P:RNA processing"/>
    <property type="evidence" value="ECO:0007669"/>
    <property type="project" value="InterPro"/>
</dbReference>
<keyword evidence="2 4" id="KW-0808">Transferase</keyword>
<dbReference type="SUPFAM" id="SSF54928">
    <property type="entry name" value="RNA-binding domain, RBD"/>
    <property type="match status" value="1"/>
</dbReference>
<comment type="similarity">
    <text evidence="4">Belongs to the class I-like SAM-binding methyltransferase superfamily. RNA M5U methyltransferase family.</text>
</comment>
<dbReference type="GO" id="GO:0008173">
    <property type="term" value="F:RNA methyltransferase activity"/>
    <property type="evidence" value="ECO:0007669"/>
    <property type="project" value="InterPro"/>
</dbReference>
<dbReference type="Pfam" id="PF05958">
    <property type="entry name" value="tRNA_U5-meth_tr"/>
    <property type="match status" value="1"/>
</dbReference>
<gene>
    <name evidence="5" type="ORF">AMORRO_LOCUS4316</name>
</gene>
<dbReference type="Proteomes" id="UP000789342">
    <property type="component" value="Unassembled WGS sequence"/>
</dbReference>
<evidence type="ECO:0000256" key="2">
    <source>
        <dbReference type="ARBA" id="ARBA00022679"/>
    </source>
</evidence>
<dbReference type="GO" id="GO:0003723">
    <property type="term" value="F:RNA binding"/>
    <property type="evidence" value="ECO:0007669"/>
    <property type="project" value="TreeGrafter"/>
</dbReference>
<comment type="caution">
    <text evidence="4">Lacks conserved residue(s) required for the propagation of feature annotation.</text>
</comment>
<dbReference type="PROSITE" id="PS51687">
    <property type="entry name" value="SAM_MT_RNA_M5U"/>
    <property type="match status" value="1"/>
</dbReference>
<dbReference type="AlphaFoldDB" id="A0A9N9A8C5"/>
<dbReference type="PANTHER" id="PTHR45904">
    <property type="entry name" value="TRNA (URACIL-5-)-METHYLTRANSFERASE"/>
    <property type="match status" value="1"/>
</dbReference>
<evidence type="ECO:0000256" key="4">
    <source>
        <dbReference type="PROSITE-ProRule" id="PRU01024"/>
    </source>
</evidence>
<evidence type="ECO:0000313" key="5">
    <source>
        <dbReference type="EMBL" id="CAG8523359.1"/>
    </source>
</evidence>
<feature type="binding site" evidence="4">
    <location>
        <position position="546"/>
    </location>
    <ligand>
        <name>S-adenosyl-L-methionine</name>
        <dbReference type="ChEBI" id="CHEBI:59789"/>
    </ligand>
</feature>
<keyword evidence="6" id="KW-1185">Reference proteome</keyword>
<name>A0A9N9A8C5_9GLOM</name>
<proteinExistence type="inferred from homology"/>
<feature type="active site" description="Nucleophile" evidence="4">
    <location>
        <position position="574"/>
    </location>
</feature>
<dbReference type="SUPFAM" id="SSF53335">
    <property type="entry name" value="S-adenosyl-L-methionine-dependent methyltransferases"/>
    <property type="match status" value="1"/>
</dbReference>